<dbReference type="EMBL" id="FZQP02002890">
    <property type="protein sequence ID" value="VVC96804.1"/>
    <property type="molecule type" value="Genomic_DNA"/>
</dbReference>
<reference evidence="1 2" key="1">
    <citation type="submission" date="2017-07" db="EMBL/GenBank/DDBJ databases">
        <authorList>
            <person name="Talla V."/>
            <person name="Backstrom N."/>
        </authorList>
    </citation>
    <scope>NUCLEOTIDE SEQUENCE [LARGE SCALE GENOMIC DNA]</scope>
</reference>
<sequence length="161" mass="18836">MNLILYRWLRTTLFSKGNRLAILLSQVIHIHCSGIHIANHLSKDPVKLRLLNIRQKCFFEGKSVYVWKSDGDDSDCCDKNSSEDELPLHMILRFDLKLDIVETQVERNPEVNKHMEELLKSTNHYGKIIISKKIILMILTYDNVGTDGERSQPFQMRYQAY</sequence>
<dbReference type="Proteomes" id="UP000324832">
    <property type="component" value="Unassembled WGS sequence"/>
</dbReference>
<name>A0A5E4QET6_9NEOP</name>
<protein>
    <submittedName>
        <fullName evidence="1">Uncharacterized protein</fullName>
    </submittedName>
</protein>
<proteinExistence type="predicted"/>
<accession>A0A5E4QET6</accession>
<evidence type="ECO:0000313" key="1">
    <source>
        <dbReference type="EMBL" id="VVC96804.1"/>
    </source>
</evidence>
<evidence type="ECO:0000313" key="2">
    <source>
        <dbReference type="Proteomes" id="UP000324832"/>
    </source>
</evidence>
<gene>
    <name evidence="1" type="ORF">LSINAPIS_LOCUS8219</name>
</gene>
<keyword evidence="2" id="KW-1185">Reference proteome</keyword>
<organism evidence="1 2">
    <name type="scientific">Leptidea sinapis</name>
    <dbReference type="NCBI Taxonomy" id="189913"/>
    <lineage>
        <taxon>Eukaryota</taxon>
        <taxon>Metazoa</taxon>
        <taxon>Ecdysozoa</taxon>
        <taxon>Arthropoda</taxon>
        <taxon>Hexapoda</taxon>
        <taxon>Insecta</taxon>
        <taxon>Pterygota</taxon>
        <taxon>Neoptera</taxon>
        <taxon>Endopterygota</taxon>
        <taxon>Lepidoptera</taxon>
        <taxon>Glossata</taxon>
        <taxon>Ditrysia</taxon>
        <taxon>Papilionoidea</taxon>
        <taxon>Pieridae</taxon>
        <taxon>Dismorphiinae</taxon>
        <taxon>Leptidea</taxon>
    </lineage>
</organism>
<dbReference type="AlphaFoldDB" id="A0A5E4QET6"/>